<keyword evidence="6" id="KW-0067">ATP-binding</keyword>
<dbReference type="InterPro" id="IPR047641">
    <property type="entry name" value="ABC_transpr_MalK/UgpC-like"/>
</dbReference>
<keyword evidence="1" id="KW-1003">Cell membrane</keyword>
<dbReference type="Gene3D" id="3.40.50.300">
    <property type="entry name" value="P-loop containing nucleotide triphosphate hydrolases"/>
    <property type="match status" value="1"/>
</dbReference>
<feature type="region of interest" description="Disordered" evidence="4">
    <location>
        <begin position="75"/>
        <end position="95"/>
    </location>
</feature>
<feature type="domain" description="ABC transporter" evidence="5">
    <location>
        <begin position="21"/>
        <end position="74"/>
    </location>
</feature>
<dbReference type="InterPro" id="IPR003439">
    <property type="entry name" value="ABC_transporter-like_ATP-bd"/>
</dbReference>
<evidence type="ECO:0000256" key="1">
    <source>
        <dbReference type="ARBA" id="ARBA00022475"/>
    </source>
</evidence>
<evidence type="ECO:0000313" key="6">
    <source>
        <dbReference type="EMBL" id="QGZ32898.1"/>
    </source>
</evidence>
<dbReference type="RefSeq" id="WP_158190221.1">
    <property type="nucleotide sequence ID" value="NZ_CP046903.1"/>
</dbReference>
<reference evidence="6 7" key="1">
    <citation type="submission" date="2019-12" db="EMBL/GenBank/DDBJ databases">
        <title>Complete genome sequence of Pseudomonas stutzeri.</title>
        <authorList>
            <person name="Lim S.R."/>
            <person name="Kim J.H."/>
        </authorList>
    </citation>
    <scope>NUCLEOTIDE SEQUENCE [LARGE SCALE GENOMIC DNA]</scope>
    <source>
        <strain evidence="6 7">PM101005</strain>
        <plasmid evidence="7">p1_pm101005</plasmid>
    </source>
</reference>
<keyword evidence="2" id="KW-1278">Translocase</keyword>
<name>A0A6I6LQU7_STUST</name>
<dbReference type="GO" id="GO:0005524">
    <property type="term" value="F:ATP binding"/>
    <property type="evidence" value="ECO:0007669"/>
    <property type="project" value="UniProtKB-KW"/>
</dbReference>
<evidence type="ECO:0000256" key="4">
    <source>
        <dbReference type="SAM" id="MobiDB-lite"/>
    </source>
</evidence>
<sequence>MSSVTLNGIRKAFDGRVNAIEQLDLHIQDGEFFVLLGPSGCGKTTTLRCIAGLEEPDSGTLLLGQRAVADSRQGLFVAPEKRNMESPQKTENKAR</sequence>
<dbReference type="AlphaFoldDB" id="A0A6I6LQU7"/>
<keyword evidence="6" id="KW-0547">Nucleotide-binding</keyword>
<dbReference type="EMBL" id="CP046903">
    <property type="protein sequence ID" value="QGZ32898.1"/>
    <property type="molecule type" value="Genomic_DNA"/>
</dbReference>
<gene>
    <name evidence="6" type="ORF">GQA94_22490</name>
</gene>
<evidence type="ECO:0000256" key="3">
    <source>
        <dbReference type="ARBA" id="ARBA00023136"/>
    </source>
</evidence>
<evidence type="ECO:0000313" key="7">
    <source>
        <dbReference type="Proteomes" id="UP000438983"/>
    </source>
</evidence>
<dbReference type="PANTHER" id="PTHR43875">
    <property type="entry name" value="MALTODEXTRIN IMPORT ATP-BINDING PROTEIN MSMX"/>
    <property type="match status" value="1"/>
</dbReference>
<geneLocation type="plasmid" evidence="7">
    <name>p1_pm101005</name>
</geneLocation>
<keyword evidence="3" id="KW-0472">Membrane</keyword>
<organism evidence="6 7">
    <name type="scientific">Stutzerimonas stutzeri</name>
    <name type="common">Pseudomonas stutzeri</name>
    <dbReference type="NCBI Taxonomy" id="316"/>
    <lineage>
        <taxon>Bacteria</taxon>
        <taxon>Pseudomonadati</taxon>
        <taxon>Pseudomonadota</taxon>
        <taxon>Gammaproteobacteria</taxon>
        <taxon>Pseudomonadales</taxon>
        <taxon>Pseudomonadaceae</taxon>
        <taxon>Stutzerimonas</taxon>
    </lineage>
</organism>
<dbReference type="PANTHER" id="PTHR43875:SF15">
    <property type="entry name" value="TREHALOSE IMPORT ATP-BINDING PROTEIN SUGC"/>
    <property type="match status" value="1"/>
</dbReference>
<dbReference type="Proteomes" id="UP000438983">
    <property type="component" value="Plasmid p1_PM101005"/>
</dbReference>
<accession>A0A6I6LQU7</accession>
<protein>
    <submittedName>
        <fullName evidence="6">ATP-binding cassette domain-containing protein</fullName>
    </submittedName>
</protein>
<proteinExistence type="predicted"/>
<dbReference type="SUPFAM" id="SSF52540">
    <property type="entry name" value="P-loop containing nucleoside triphosphate hydrolases"/>
    <property type="match status" value="1"/>
</dbReference>
<dbReference type="Pfam" id="PF00005">
    <property type="entry name" value="ABC_tran"/>
    <property type="match status" value="1"/>
</dbReference>
<dbReference type="GO" id="GO:0016887">
    <property type="term" value="F:ATP hydrolysis activity"/>
    <property type="evidence" value="ECO:0007669"/>
    <property type="project" value="InterPro"/>
</dbReference>
<dbReference type="InterPro" id="IPR027417">
    <property type="entry name" value="P-loop_NTPase"/>
</dbReference>
<dbReference type="OrthoDB" id="9802264at2"/>
<keyword evidence="6" id="KW-0614">Plasmid</keyword>
<evidence type="ECO:0000259" key="5">
    <source>
        <dbReference type="Pfam" id="PF00005"/>
    </source>
</evidence>
<dbReference type="GO" id="GO:0055052">
    <property type="term" value="C:ATP-binding cassette (ABC) transporter complex, substrate-binding subunit-containing"/>
    <property type="evidence" value="ECO:0007669"/>
    <property type="project" value="TreeGrafter"/>
</dbReference>
<feature type="compositionally biased region" description="Basic and acidic residues" evidence="4">
    <location>
        <begin position="79"/>
        <end position="95"/>
    </location>
</feature>
<evidence type="ECO:0000256" key="2">
    <source>
        <dbReference type="ARBA" id="ARBA00022967"/>
    </source>
</evidence>